<evidence type="ECO:0000259" key="2">
    <source>
        <dbReference type="PROSITE" id="PS51832"/>
    </source>
</evidence>
<dbReference type="InterPro" id="IPR006675">
    <property type="entry name" value="HDIG_dom"/>
</dbReference>
<dbReference type="SUPFAM" id="SSF109604">
    <property type="entry name" value="HD-domain/PDEase-like"/>
    <property type="match status" value="1"/>
</dbReference>
<feature type="domain" description="HD-GYP" evidence="2">
    <location>
        <begin position="168"/>
        <end position="356"/>
    </location>
</feature>
<dbReference type="Gene3D" id="1.10.3210.10">
    <property type="entry name" value="Hypothetical protein af1432"/>
    <property type="match status" value="1"/>
</dbReference>
<evidence type="ECO:0000313" key="4">
    <source>
        <dbReference type="Proteomes" id="UP001055108"/>
    </source>
</evidence>
<dbReference type="AlphaFoldDB" id="A0AA37M9K1"/>
<evidence type="ECO:0000259" key="1">
    <source>
        <dbReference type="PROSITE" id="PS51831"/>
    </source>
</evidence>
<dbReference type="PANTHER" id="PTHR43155:SF2">
    <property type="entry name" value="CYCLIC DI-GMP PHOSPHODIESTERASE PA4108"/>
    <property type="match status" value="1"/>
</dbReference>
<dbReference type="InterPro" id="IPR037522">
    <property type="entry name" value="HD_GYP_dom"/>
</dbReference>
<dbReference type="InterPro" id="IPR006674">
    <property type="entry name" value="HD_domain"/>
</dbReference>
<dbReference type="Proteomes" id="UP001055108">
    <property type="component" value="Unassembled WGS sequence"/>
</dbReference>
<accession>A0AA37M9K1</accession>
<dbReference type="CDD" id="cd00077">
    <property type="entry name" value="HDc"/>
    <property type="match status" value="1"/>
</dbReference>
<organism evidence="3 4">
    <name type="scientific">Methylobacterium gregans</name>
    <dbReference type="NCBI Taxonomy" id="374424"/>
    <lineage>
        <taxon>Bacteria</taxon>
        <taxon>Pseudomonadati</taxon>
        <taxon>Pseudomonadota</taxon>
        <taxon>Alphaproteobacteria</taxon>
        <taxon>Hyphomicrobiales</taxon>
        <taxon>Methylobacteriaceae</taxon>
        <taxon>Methylobacterium</taxon>
    </lineage>
</organism>
<protein>
    <submittedName>
        <fullName evidence="3">Ribonuclease Y</fullName>
    </submittedName>
</protein>
<dbReference type="SMART" id="SM00471">
    <property type="entry name" value="HDc"/>
    <property type="match status" value="1"/>
</dbReference>
<dbReference type="RefSeq" id="WP_238300297.1">
    <property type="nucleotide sequence ID" value="NZ_BPQM01000001.1"/>
</dbReference>
<reference evidence="3" key="2">
    <citation type="submission" date="2021-08" db="EMBL/GenBank/DDBJ databases">
        <authorList>
            <person name="Tani A."/>
            <person name="Ola A."/>
            <person name="Ogura Y."/>
            <person name="Katsura K."/>
            <person name="Hayashi T."/>
        </authorList>
    </citation>
    <scope>NUCLEOTIDE SEQUENCE</scope>
    <source>
        <strain evidence="3">NBRC 103626</strain>
    </source>
</reference>
<dbReference type="EMBL" id="BPQM01000001">
    <property type="protein sequence ID" value="GJD76814.1"/>
    <property type="molecule type" value="Genomic_DNA"/>
</dbReference>
<dbReference type="InterPro" id="IPR003607">
    <property type="entry name" value="HD/PDEase_dom"/>
</dbReference>
<sequence length="356" mass="37417">MALGAQIPDEGFVLLLSDRPAERRALARAIGLVAACRAAETGDGLPPGRPRLAVLDLDAPALAAAEAVLDRAVPRLVLARRPHDGAGPSSTVSPPTAQVLPADAPRETVLAGIFAMLERAAQAERARARTLLARSGAATALVAELFDSAALGARIERAEIERGTGIVVDAVAEVGIRDWLHTVWRHDAGVYQHTLSVAGFAAAFGAVLGLGDADHRRFARAALLHDIGKSRIPAEILNKPGRLTPEEWRLMQRHPAIGADLLAEQGGTEPAVIAAVRHHHERLDGTGYPDGLAGAAISDLTRLVAICDVYSALTERRAYRTPIEPLAALAQMAGERGHLDPALLAAFRPVALAHAG</sequence>
<dbReference type="PROSITE" id="PS51831">
    <property type="entry name" value="HD"/>
    <property type="match status" value="1"/>
</dbReference>
<evidence type="ECO:0000313" key="3">
    <source>
        <dbReference type="EMBL" id="GJD76814.1"/>
    </source>
</evidence>
<comment type="caution">
    <text evidence="3">The sequence shown here is derived from an EMBL/GenBank/DDBJ whole genome shotgun (WGS) entry which is preliminary data.</text>
</comment>
<dbReference type="PANTHER" id="PTHR43155">
    <property type="entry name" value="CYCLIC DI-GMP PHOSPHODIESTERASE PA4108-RELATED"/>
    <property type="match status" value="1"/>
</dbReference>
<gene>
    <name evidence="3" type="primary">rny</name>
    <name evidence="3" type="ORF">NBEOAGPD_0015</name>
</gene>
<dbReference type="NCBIfam" id="TIGR00277">
    <property type="entry name" value="HDIG"/>
    <property type="match status" value="1"/>
</dbReference>
<keyword evidence="4" id="KW-1185">Reference proteome</keyword>
<dbReference type="Pfam" id="PF13487">
    <property type="entry name" value="HD_5"/>
    <property type="match status" value="1"/>
</dbReference>
<dbReference type="GO" id="GO:0008081">
    <property type="term" value="F:phosphoric diester hydrolase activity"/>
    <property type="evidence" value="ECO:0007669"/>
    <property type="project" value="UniProtKB-ARBA"/>
</dbReference>
<feature type="domain" description="HD" evidence="1">
    <location>
        <begin position="190"/>
        <end position="313"/>
    </location>
</feature>
<dbReference type="PROSITE" id="PS51832">
    <property type="entry name" value="HD_GYP"/>
    <property type="match status" value="1"/>
</dbReference>
<proteinExistence type="predicted"/>
<reference evidence="3" key="1">
    <citation type="journal article" date="2016" name="Front. Microbiol.">
        <title>Genome Sequence of the Piezophilic, Mesophilic Sulfate-Reducing Bacterium Desulfovibrio indicus J2T.</title>
        <authorList>
            <person name="Cao J."/>
            <person name="Maignien L."/>
            <person name="Shao Z."/>
            <person name="Alain K."/>
            <person name="Jebbar M."/>
        </authorList>
    </citation>
    <scope>NUCLEOTIDE SEQUENCE</scope>
    <source>
        <strain evidence="3">NBRC 103626</strain>
    </source>
</reference>
<name>A0AA37M9K1_9HYPH</name>